<proteinExistence type="predicted"/>
<evidence type="ECO:0000256" key="1">
    <source>
        <dbReference type="SAM" id="MobiDB-lite"/>
    </source>
</evidence>
<sequence length="65" mass="7108">MLNNRVLPYAVPRERAAIFGHDTHAVPGATTGLYASGFVVLTHRPNGMAQGTSVPISRRRPPDRR</sequence>
<gene>
    <name evidence="2" type="ORF">KDAU_09540</name>
</gene>
<comment type="caution">
    <text evidence="2">The sequence shown here is derived from an EMBL/GenBank/DDBJ whole genome shotgun (WGS) entry which is preliminary data.</text>
</comment>
<evidence type="ECO:0000313" key="3">
    <source>
        <dbReference type="Proteomes" id="UP000287224"/>
    </source>
</evidence>
<feature type="region of interest" description="Disordered" evidence="1">
    <location>
        <begin position="46"/>
        <end position="65"/>
    </location>
</feature>
<dbReference type="RefSeq" id="WP_126594875.1">
    <property type="nucleotide sequence ID" value="NZ_BIFQ01000001.1"/>
</dbReference>
<protein>
    <submittedName>
        <fullName evidence="2">Uncharacterized protein</fullName>
    </submittedName>
</protein>
<dbReference type="AlphaFoldDB" id="A0A401Z9U6"/>
<evidence type="ECO:0000313" key="2">
    <source>
        <dbReference type="EMBL" id="GCE03625.1"/>
    </source>
</evidence>
<keyword evidence="3" id="KW-1185">Reference proteome</keyword>
<organism evidence="2 3">
    <name type="scientific">Dictyobacter aurantiacus</name>
    <dbReference type="NCBI Taxonomy" id="1936993"/>
    <lineage>
        <taxon>Bacteria</taxon>
        <taxon>Bacillati</taxon>
        <taxon>Chloroflexota</taxon>
        <taxon>Ktedonobacteria</taxon>
        <taxon>Ktedonobacterales</taxon>
        <taxon>Dictyobacteraceae</taxon>
        <taxon>Dictyobacter</taxon>
    </lineage>
</organism>
<dbReference type="Proteomes" id="UP000287224">
    <property type="component" value="Unassembled WGS sequence"/>
</dbReference>
<accession>A0A401Z9U6</accession>
<reference evidence="3" key="1">
    <citation type="submission" date="2018-12" db="EMBL/GenBank/DDBJ databases">
        <title>Tengunoibacter tsumagoiensis gen. nov., sp. nov., Dictyobacter kobayashii sp. nov., D. alpinus sp. nov., and D. joshuensis sp. nov. and description of Dictyobacteraceae fam. nov. within the order Ktedonobacterales isolated from Tengu-no-mugimeshi.</title>
        <authorList>
            <person name="Wang C.M."/>
            <person name="Zheng Y."/>
            <person name="Sakai Y."/>
            <person name="Toyoda A."/>
            <person name="Minakuchi Y."/>
            <person name="Abe K."/>
            <person name="Yokota A."/>
            <person name="Yabe S."/>
        </authorList>
    </citation>
    <scope>NUCLEOTIDE SEQUENCE [LARGE SCALE GENOMIC DNA]</scope>
    <source>
        <strain evidence="3">S-27</strain>
    </source>
</reference>
<dbReference type="EMBL" id="BIFQ01000001">
    <property type="protein sequence ID" value="GCE03625.1"/>
    <property type="molecule type" value="Genomic_DNA"/>
</dbReference>
<name>A0A401Z9U6_9CHLR</name>